<name>A0AA86W087_9FABA</name>
<evidence type="ECO:0000256" key="1">
    <source>
        <dbReference type="SAM" id="MobiDB-lite"/>
    </source>
</evidence>
<organism evidence="2 3">
    <name type="scientific">Sphenostylis stenocarpa</name>
    <dbReference type="NCBI Taxonomy" id="92480"/>
    <lineage>
        <taxon>Eukaryota</taxon>
        <taxon>Viridiplantae</taxon>
        <taxon>Streptophyta</taxon>
        <taxon>Embryophyta</taxon>
        <taxon>Tracheophyta</taxon>
        <taxon>Spermatophyta</taxon>
        <taxon>Magnoliopsida</taxon>
        <taxon>eudicotyledons</taxon>
        <taxon>Gunneridae</taxon>
        <taxon>Pentapetalae</taxon>
        <taxon>rosids</taxon>
        <taxon>fabids</taxon>
        <taxon>Fabales</taxon>
        <taxon>Fabaceae</taxon>
        <taxon>Papilionoideae</taxon>
        <taxon>50 kb inversion clade</taxon>
        <taxon>NPAAA clade</taxon>
        <taxon>indigoferoid/millettioid clade</taxon>
        <taxon>Phaseoleae</taxon>
        <taxon>Sphenostylis</taxon>
    </lineage>
</organism>
<feature type="compositionally biased region" description="Basic residues" evidence="1">
    <location>
        <begin position="10"/>
        <end position="20"/>
    </location>
</feature>
<proteinExistence type="predicted"/>
<sequence>MHAHDCSCTHKVHHGDRRDAHRKRVWCQNDEVVMVERKGDAYLWFQGALTKTEVGEDKDPKHAHEGNSKLIKNVSEPKSHSKLWHME</sequence>
<gene>
    <name evidence="2" type="ORF">AYBTSS11_LOCUS24404</name>
</gene>
<reference evidence="2" key="1">
    <citation type="submission" date="2023-10" db="EMBL/GenBank/DDBJ databases">
        <authorList>
            <person name="Domelevo Entfellner J.-B."/>
        </authorList>
    </citation>
    <scope>NUCLEOTIDE SEQUENCE</scope>
</reference>
<evidence type="ECO:0000313" key="2">
    <source>
        <dbReference type="EMBL" id="CAJ1972355.1"/>
    </source>
</evidence>
<protein>
    <submittedName>
        <fullName evidence="2">Uncharacterized protein</fullName>
    </submittedName>
</protein>
<keyword evidence="3" id="KW-1185">Reference proteome</keyword>
<dbReference type="EMBL" id="OY731405">
    <property type="protein sequence ID" value="CAJ1972355.1"/>
    <property type="molecule type" value="Genomic_DNA"/>
</dbReference>
<feature type="compositionally biased region" description="Basic and acidic residues" evidence="1">
    <location>
        <begin position="75"/>
        <end position="87"/>
    </location>
</feature>
<dbReference type="Proteomes" id="UP001189624">
    <property type="component" value="Chromosome 8"/>
</dbReference>
<evidence type="ECO:0000313" key="3">
    <source>
        <dbReference type="Proteomes" id="UP001189624"/>
    </source>
</evidence>
<dbReference type="Gramene" id="rna-AYBTSS11_LOCUS24404">
    <property type="protein sequence ID" value="CAJ1972355.1"/>
    <property type="gene ID" value="gene-AYBTSS11_LOCUS24404"/>
</dbReference>
<feature type="region of interest" description="Disordered" evidence="1">
    <location>
        <begin position="1"/>
        <end position="20"/>
    </location>
</feature>
<feature type="region of interest" description="Disordered" evidence="1">
    <location>
        <begin position="53"/>
        <end position="87"/>
    </location>
</feature>
<accession>A0AA86W087</accession>
<feature type="compositionally biased region" description="Basic and acidic residues" evidence="1">
    <location>
        <begin position="53"/>
        <end position="67"/>
    </location>
</feature>
<dbReference type="AlphaFoldDB" id="A0AA86W087"/>